<dbReference type="SUPFAM" id="SSF53335">
    <property type="entry name" value="S-adenosyl-L-methionine-dependent methyltransferases"/>
    <property type="match status" value="1"/>
</dbReference>
<dbReference type="Proteomes" id="UP000033901">
    <property type="component" value="Unassembled WGS sequence"/>
</dbReference>
<gene>
    <name evidence="2" type="ORF">UW61_C0033G0004</name>
</gene>
<dbReference type="PANTHER" id="PTHR43861:SF1">
    <property type="entry name" value="TRANS-ACONITATE 2-METHYLTRANSFERASE"/>
    <property type="match status" value="1"/>
</dbReference>
<evidence type="ECO:0000313" key="2">
    <source>
        <dbReference type="EMBL" id="KKT66002.1"/>
    </source>
</evidence>
<dbReference type="InterPro" id="IPR013216">
    <property type="entry name" value="Methyltransf_11"/>
</dbReference>
<name>A0A0G1LBA0_9BACT</name>
<dbReference type="EMBL" id="LCIZ01000033">
    <property type="protein sequence ID" value="KKT66002.1"/>
    <property type="molecule type" value="Genomic_DNA"/>
</dbReference>
<keyword evidence="2" id="KW-0808">Transferase</keyword>
<protein>
    <submittedName>
        <fullName evidence="2">Methyltransferase type 11</fullName>
    </submittedName>
</protein>
<sequence>MAAKRSVRSKRTQILFAKTCNDVKIAIIMVFNSQEHWNKSHLNHPKDRQPSNYAKDKERLFPRHSIVCDLGGGDGTDSLYFVGKGHNAYLLDIANLALKRAEEKARAKGFEKSLVTTPIDLGKDKIPYENNFFDVVYSRLSLHYFYQERMVEIFKDIYRVLKVGGIVYIVIKSPEDKKEMEWLESHDEKLEDGIYSENGLIKTRFTKEQYRSMLQEADIKNFEIKDYTEEFGKQKIFVKSKAEKLLYIEIIIKK</sequence>
<dbReference type="AlphaFoldDB" id="A0A0G1LBA0"/>
<dbReference type="Gene3D" id="3.40.50.150">
    <property type="entry name" value="Vaccinia Virus protein VP39"/>
    <property type="match status" value="1"/>
</dbReference>
<organism evidence="2 3">
    <name type="scientific">Candidatus Curtissbacteria bacterium GW2011_GWC1_44_33</name>
    <dbReference type="NCBI Taxonomy" id="1618413"/>
    <lineage>
        <taxon>Bacteria</taxon>
        <taxon>Candidatus Curtissiibacteriota</taxon>
    </lineage>
</organism>
<comment type="caution">
    <text evidence="2">The sequence shown here is derived from an EMBL/GenBank/DDBJ whole genome shotgun (WGS) entry which is preliminary data.</text>
</comment>
<feature type="domain" description="Methyltransferase type 11" evidence="1">
    <location>
        <begin position="69"/>
        <end position="169"/>
    </location>
</feature>
<dbReference type="CDD" id="cd02440">
    <property type="entry name" value="AdoMet_MTases"/>
    <property type="match status" value="1"/>
</dbReference>
<evidence type="ECO:0000259" key="1">
    <source>
        <dbReference type="Pfam" id="PF08241"/>
    </source>
</evidence>
<keyword evidence="2" id="KW-0489">Methyltransferase</keyword>
<accession>A0A0G1LBA0</accession>
<dbReference type="PANTHER" id="PTHR43861">
    <property type="entry name" value="TRANS-ACONITATE 2-METHYLTRANSFERASE-RELATED"/>
    <property type="match status" value="1"/>
</dbReference>
<proteinExistence type="predicted"/>
<dbReference type="InterPro" id="IPR029063">
    <property type="entry name" value="SAM-dependent_MTases_sf"/>
</dbReference>
<dbReference type="Pfam" id="PF08241">
    <property type="entry name" value="Methyltransf_11"/>
    <property type="match status" value="1"/>
</dbReference>
<dbReference type="GO" id="GO:0008757">
    <property type="term" value="F:S-adenosylmethionine-dependent methyltransferase activity"/>
    <property type="evidence" value="ECO:0007669"/>
    <property type="project" value="InterPro"/>
</dbReference>
<reference evidence="2 3" key="1">
    <citation type="journal article" date="2015" name="Nature">
        <title>rRNA introns, odd ribosomes, and small enigmatic genomes across a large radiation of phyla.</title>
        <authorList>
            <person name="Brown C.T."/>
            <person name="Hug L.A."/>
            <person name="Thomas B.C."/>
            <person name="Sharon I."/>
            <person name="Castelle C.J."/>
            <person name="Singh A."/>
            <person name="Wilkins M.J."/>
            <person name="Williams K.H."/>
            <person name="Banfield J.F."/>
        </authorList>
    </citation>
    <scope>NUCLEOTIDE SEQUENCE [LARGE SCALE GENOMIC DNA]</scope>
</reference>
<dbReference type="GO" id="GO:0032259">
    <property type="term" value="P:methylation"/>
    <property type="evidence" value="ECO:0007669"/>
    <property type="project" value="UniProtKB-KW"/>
</dbReference>
<evidence type="ECO:0000313" key="3">
    <source>
        <dbReference type="Proteomes" id="UP000033901"/>
    </source>
</evidence>